<evidence type="ECO:0000313" key="2">
    <source>
        <dbReference type="Proteomes" id="UP000027395"/>
    </source>
</evidence>
<name>A0A073CCX3_PLAA1</name>
<protein>
    <submittedName>
        <fullName evidence="1">Uncharacterized protein</fullName>
    </submittedName>
</protein>
<sequence length="211" mass="24386">MNHFKSTNSPQLQATLELVQQATQNLQDLLQNPVSQDHHREVINEIETQLNQALITLKTTVNPPNLDHIPADILKQIETLEISLESIDIQRALSNHHLSQIIGIITEINNKSEQIRNRKDYFLARLPQIPVEKLGPRVPIVTAADFLPDYEPLSPEQREELKVKYNINKLIQKRQQSRSSLFERIKQAEKMIMPQVQPLDNNQDLEDDLPF</sequence>
<accession>A0A073CCX3</accession>
<reference evidence="1 2" key="1">
    <citation type="journal article" date="2014" name="Appl. Environ. Microbiol.">
        <title>Elucidation of insertion elements encoded on plasmids and in vitro construction of shuttle vectors from the toxic cyanobacterium Planktothrix.</title>
        <authorList>
            <person name="Christiansen G."/>
            <person name="Goesmann A."/>
            <person name="Kurmayer R."/>
        </authorList>
    </citation>
    <scope>NUCLEOTIDE SEQUENCE [LARGE SCALE GENOMIC DNA]</scope>
    <source>
        <strain evidence="1 2">NIVA-CYA 126/8</strain>
    </source>
</reference>
<proteinExistence type="predicted"/>
<dbReference type="AlphaFoldDB" id="A0A073CCX3"/>
<evidence type="ECO:0000313" key="1">
    <source>
        <dbReference type="EMBL" id="KEI66169.1"/>
    </source>
</evidence>
<dbReference type="HOGENOM" id="CLU_1319011_0_0_3"/>
<dbReference type="GeneID" id="77287287"/>
<dbReference type="PATRIC" id="fig|388467.6.peg.1003"/>
<dbReference type="STRING" id="388467.A19Y_1056"/>
<keyword evidence="2" id="KW-1185">Reference proteome</keyword>
<gene>
    <name evidence="1" type="ORF">A19Y_1056</name>
</gene>
<dbReference type="Proteomes" id="UP000027395">
    <property type="component" value="Chromosome"/>
</dbReference>
<organism evidence="1 2">
    <name type="scientific">Planktothrix agardhii (strain NIVA-CYA 126/8)</name>
    <dbReference type="NCBI Taxonomy" id="388467"/>
    <lineage>
        <taxon>Bacteria</taxon>
        <taxon>Bacillati</taxon>
        <taxon>Cyanobacteriota</taxon>
        <taxon>Cyanophyceae</taxon>
        <taxon>Oscillatoriophycideae</taxon>
        <taxon>Oscillatoriales</taxon>
        <taxon>Microcoleaceae</taxon>
        <taxon>Planktothrix</taxon>
    </lineage>
</organism>
<dbReference type="EMBL" id="CM002803">
    <property type="protein sequence ID" value="KEI66169.1"/>
    <property type="molecule type" value="Genomic_DNA"/>
</dbReference>
<dbReference type="RefSeq" id="WP_051340025.1">
    <property type="nucleotide sequence ID" value="NZ_CM002803.1"/>
</dbReference>
<dbReference type="eggNOG" id="ENOG5031PP2">
    <property type="taxonomic scope" value="Bacteria"/>
</dbReference>